<dbReference type="InterPro" id="IPR009263">
    <property type="entry name" value="SERTA_dom"/>
</dbReference>
<evidence type="ECO:0000256" key="1">
    <source>
        <dbReference type="SAM" id="MobiDB-lite"/>
    </source>
</evidence>
<organism evidence="3 4">
    <name type="scientific">Tropilaelaps mercedesae</name>
    <dbReference type="NCBI Taxonomy" id="418985"/>
    <lineage>
        <taxon>Eukaryota</taxon>
        <taxon>Metazoa</taxon>
        <taxon>Ecdysozoa</taxon>
        <taxon>Arthropoda</taxon>
        <taxon>Chelicerata</taxon>
        <taxon>Arachnida</taxon>
        <taxon>Acari</taxon>
        <taxon>Parasitiformes</taxon>
        <taxon>Mesostigmata</taxon>
        <taxon>Gamasina</taxon>
        <taxon>Dermanyssoidea</taxon>
        <taxon>Laelapidae</taxon>
        <taxon>Tropilaelaps</taxon>
    </lineage>
</organism>
<feature type="region of interest" description="Disordered" evidence="1">
    <location>
        <begin position="444"/>
        <end position="469"/>
    </location>
</feature>
<evidence type="ECO:0000313" key="3">
    <source>
        <dbReference type="EMBL" id="OQR73430.1"/>
    </source>
</evidence>
<keyword evidence="4" id="KW-1185">Reference proteome</keyword>
<dbReference type="PANTHER" id="PTHR16277">
    <property type="entry name" value="CELL DIVISION CYCLE ASSOCIATED PROTEIN 4/SERTA DOMAIN-CONTAINING PROTEIN 2"/>
    <property type="match status" value="1"/>
</dbReference>
<dbReference type="InterPro" id="IPR052262">
    <property type="entry name" value="E2F-SERTA_domain_protein"/>
</dbReference>
<dbReference type="AlphaFoldDB" id="A0A1V9XIQ2"/>
<dbReference type="Pfam" id="PF06031">
    <property type="entry name" value="SERTA"/>
    <property type="match status" value="1"/>
</dbReference>
<accession>A0A1V9XIQ2</accession>
<evidence type="ECO:0000259" key="2">
    <source>
        <dbReference type="PROSITE" id="PS51053"/>
    </source>
</evidence>
<sequence length="595" mass="63187">MLLLSNSARDPASSRYARLLASGVGGDVGRYVDESIGTSEHATTSSGCDNESVAVIIVNSESTETTACDGHGEETLMGRSGLIGLAKLIEQDAQGSSALFAADTAFIVPLLGSISECFSLRHFSPAHLGSVATAVTAVARLFSDFGTGLQIDIAVPLRWSPTSVALLSPPPPLLLRRGLVVAELLFLRSNEYTWLVATNNAMASVAYSEASQKGPNRFPADECGESPLNGQAGQGKKRRPLDDLSVSVTGDSKKNRPGESAEDSLPPPPCEAGGDRAQENQQPAAALVATLAAQLPTLPSVNAVGVGVTPVSPLVGATTTTTTTTLPSLPTLPALQTLPTPPAAHQQVAQTLPDDVIMPSPPARRRSLLMWNPRLRGKDERRKVLKISISKLRLIDDPEVFLRRSVLVNNTLKKLQKEIRDEKTSQRFYDVRSAWRPLAEETCFDSVDPPTKRRRDVEPEDLRQESSDEEIFGVSSDVVRVSVPKPTGSCSSSSSSSESEDENAETSIALQVGHVGSFGSPCPPHMATSGLLCKDAADREGDLLQQQQTSTSTSSSSSSSSTGSVTCATQFRRLEDSVSVLDSVVYHSLIASLES</sequence>
<feature type="region of interest" description="Disordered" evidence="1">
    <location>
        <begin position="483"/>
        <end position="505"/>
    </location>
</feature>
<feature type="domain" description="SERTA" evidence="2">
    <location>
        <begin position="377"/>
        <end position="423"/>
    </location>
</feature>
<evidence type="ECO:0000313" key="4">
    <source>
        <dbReference type="Proteomes" id="UP000192247"/>
    </source>
</evidence>
<protein>
    <recommendedName>
        <fullName evidence="2">SERTA domain-containing protein</fullName>
    </recommendedName>
</protein>
<feature type="compositionally biased region" description="Basic and acidic residues" evidence="1">
    <location>
        <begin position="455"/>
        <end position="466"/>
    </location>
</feature>
<comment type="caution">
    <text evidence="3">The sequence shown here is derived from an EMBL/GenBank/DDBJ whole genome shotgun (WGS) entry which is preliminary data.</text>
</comment>
<dbReference type="EMBL" id="MNPL01009953">
    <property type="protein sequence ID" value="OQR73430.1"/>
    <property type="molecule type" value="Genomic_DNA"/>
</dbReference>
<name>A0A1V9XIQ2_9ACAR</name>
<dbReference type="STRING" id="418985.A0A1V9XIQ2"/>
<feature type="region of interest" description="Disordered" evidence="1">
    <location>
        <begin position="213"/>
        <end position="282"/>
    </location>
</feature>
<dbReference type="PROSITE" id="PS51053">
    <property type="entry name" value="SERTA"/>
    <property type="match status" value="1"/>
</dbReference>
<dbReference type="OrthoDB" id="6429693at2759"/>
<proteinExistence type="predicted"/>
<reference evidence="3 4" key="1">
    <citation type="journal article" date="2017" name="Gigascience">
        <title>Draft genome of the honey bee ectoparasitic mite, Tropilaelaps mercedesae, is shaped by the parasitic life history.</title>
        <authorList>
            <person name="Dong X."/>
            <person name="Armstrong S.D."/>
            <person name="Xia D."/>
            <person name="Makepeace B.L."/>
            <person name="Darby A.C."/>
            <person name="Kadowaki T."/>
        </authorList>
    </citation>
    <scope>NUCLEOTIDE SEQUENCE [LARGE SCALE GENOMIC DNA]</scope>
    <source>
        <strain evidence="3">Wuxi-XJTLU</strain>
    </source>
</reference>
<gene>
    <name evidence="3" type="ORF">BIW11_09738</name>
</gene>
<dbReference type="Proteomes" id="UP000192247">
    <property type="component" value="Unassembled WGS sequence"/>
</dbReference>
<dbReference type="PANTHER" id="PTHR16277:SF7">
    <property type="entry name" value="RE12330P"/>
    <property type="match status" value="1"/>
</dbReference>
<feature type="compositionally biased region" description="Low complexity" evidence="1">
    <location>
        <begin position="545"/>
        <end position="562"/>
    </location>
</feature>
<dbReference type="GO" id="GO:0005634">
    <property type="term" value="C:nucleus"/>
    <property type="evidence" value="ECO:0007669"/>
    <property type="project" value="TreeGrafter"/>
</dbReference>
<feature type="region of interest" description="Disordered" evidence="1">
    <location>
        <begin position="543"/>
        <end position="564"/>
    </location>
</feature>
<dbReference type="InParanoid" id="A0A1V9XIQ2"/>